<dbReference type="InterPro" id="IPR035780">
    <property type="entry name" value="SPRY_Ssh4-like"/>
</dbReference>
<keyword evidence="3" id="KW-1133">Transmembrane helix</keyword>
<evidence type="ECO:0000256" key="1">
    <source>
        <dbReference type="ARBA" id="ARBA00004370"/>
    </source>
</evidence>
<organism evidence="6 7">
    <name type="scientific">Pyricularia oryzae</name>
    <name type="common">Rice blast fungus</name>
    <name type="synonym">Magnaporthe oryzae</name>
    <dbReference type="NCBI Taxonomy" id="318829"/>
    <lineage>
        <taxon>Eukaryota</taxon>
        <taxon>Fungi</taxon>
        <taxon>Dikarya</taxon>
        <taxon>Ascomycota</taxon>
        <taxon>Pezizomycotina</taxon>
        <taxon>Sordariomycetes</taxon>
        <taxon>Sordariomycetidae</taxon>
        <taxon>Magnaporthales</taxon>
        <taxon>Pyriculariaceae</taxon>
        <taxon>Pyricularia</taxon>
    </lineage>
</organism>
<evidence type="ECO:0000256" key="2">
    <source>
        <dbReference type="ARBA" id="ARBA00022692"/>
    </source>
</evidence>
<protein>
    <submittedName>
        <fullName evidence="6">Uncharacterized protein</fullName>
    </submittedName>
</protein>
<gene>
    <name evidence="6" type="ORF">PoMZ_00873</name>
</gene>
<dbReference type="GO" id="GO:0016020">
    <property type="term" value="C:membrane"/>
    <property type="evidence" value="ECO:0007669"/>
    <property type="project" value="UniProtKB-SubCell"/>
</dbReference>
<dbReference type="InterPro" id="IPR043136">
    <property type="entry name" value="B30.2/SPRY_sf"/>
</dbReference>
<reference evidence="6 7" key="1">
    <citation type="journal article" date="2019" name="Mol. Biol. Evol.">
        <title>Blast fungal genomes show frequent chromosomal changes, gene gains and losses, and effector gene turnover.</title>
        <authorList>
            <person name="Gomez Luciano L.B."/>
            <person name="Jason Tsai I."/>
            <person name="Chuma I."/>
            <person name="Tosa Y."/>
            <person name="Chen Y.H."/>
            <person name="Li J.Y."/>
            <person name="Li M.Y."/>
            <person name="Jade Lu M.Y."/>
            <person name="Nakayashiki H."/>
            <person name="Li W.H."/>
        </authorList>
    </citation>
    <scope>NUCLEOTIDE SEQUENCE [LARGE SCALE GENOMIC DNA]</scope>
    <source>
        <strain evidence="6">MZ5-1-6</strain>
    </source>
</reference>
<evidence type="ECO:0000313" key="7">
    <source>
        <dbReference type="Proteomes" id="UP000294847"/>
    </source>
</evidence>
<accession>A0A4P7N0W0</accession>
<dbReference type="InterPro" id="IPR003877">
    <property type="entry name" value="SPRY_dom"/>
</dbReference>
<dbReference type="Pfam" id="PF00622">
    <property type="entry name" value="SPRY"/>
    <property type="match status" value="1"/>
</dbReference>
<dbReference type="AlphaFoldDB" id="A0A4P7N0W0"/>
<dbReference type="CDD" id="cd12910">
    <property type="entry name" value="SPRY_SSH4_like"/>
    <property type="match status" value="1"/>
</dbReference>
<dbReference type="EMBL" id="CP034205">
    <property type="protein sequence ID" value="QBZ55967.1"/>
    <property type="molecule type" value="Genomic_DNA"/>
</dbReference>
<proteinExistence type="predicted"/>
<feature type="region of interest" description="Disordered" evidence="5">
    <location>
        <begin position="1"/>
        <end position="186"/>
    </location>
</feature>
<dbReference type="PRINTS" id="PR01217">
    <property type="entry name" value="PRICHEXTENSN"/>
</dbReference>
<feature type="compositionally biased region" description="Low complexity" evidence="5">
    <location>
        <begin position="37"/>
        <end position="54"/>
    </location>
</feature>
<name>A0A4P7N0W0_PYROR</name>
<keyword evidence="2" id="KW-0812">Transmembrane</keyword>
<evidence type="ECO:0000256" key="5">
    <source>
        <dbReference type="SAM" id="MobiDB-lite"/>
    </source>
</evidence>
<feature type="compositionally biased region" description="Pro residues" evidence="5">
    <location>
        <begin position="127"/>
        <end position="142"/>
    </location>
</feature>
<evidence type="ECO:0000256" key="3">
    <source>
        <dbReference type="ARBA" id="ARBA00022989"/>
    </source>
</evidence>
<feature type="compositionally biased region" description="Pro residues" evidence="5">
    <location>
        <begin position="81"/>
        <end position="95"/>
    </location>
</feature>
<sequence length="441" mass="47184">MCFGSKSQRDSSAVGPKPAASVPQQNSASVPPASKTSYPAPQQQQQQPQQQPEEYAPPPGPPPGSSQSPRPAPPVVDDDFAPPPGPPPSHTPQPPAATSDDYAPPPGPPPGAAAGNTTSTTEYALPLGPPPSHNPSGPPPDYSNPAAPAQQQQQQQQQQPQHDWQAAVPDTSLFPPPPDIFSHHEFSPANNASEFEMEAGEAWCAAHPLSPPLALDPPSAAAHEAHNPRLMQPANFRGLLRWLGQGHWELRTADRRCTDATVLAYPPLYCAGRQQQPPQPSAAPRKPTVVYYEVQIRSDSRADETSLAVGFAALPYPPFRLPGWHRASLAVHGDDGHRYTNDLAGGCSFTRPFRRGERIGLGMKFAGGPGGRVVIFFTRGGKIDGSWDLHEETDATEVGGVQGLEGWHDISAAIGTFDFVSLEVFFEPTKWLYKGGGQDVM</sequence>
<evidence type="ECO:0000313" key="6">
    <source>
        <dbReference type="EMBL" id="QBZ55967.1"/>
    </source>
</evidence>
<dbReference type="Gene3D" id="2.60.120.920">
    <property type="match status" value="1"/>
</dbReference>
<feature type="compositionally biased region" description="Low complexity" evidence="5">
    <location>
        <begin position="145"/>
        <end position="161"/>
    </location>
</feature>
<comment type="subcellular location">
    <subcellularLocation>
        <location evidence="1">Membrane</location>
    </subcellularLocation>
</comment>
<evidence type="ECO:0000256" key="4">
    <source>
        <dbReference type="ARBA" id="ARBA00023136"/>
    </source>
</evidence>
<dbReference type="Proteomes" id="UP000294847">
    <property type="component" value="Chromosome 2"/>
</dbReference>
<feature type="compositionally biased region" description="Pro residues" evidence="5">
    <location>
        <begin position="55"/>
        <end position="74"/>
    </location>
</feature>
<keyword evidence="4" id="KW-0472">Membrane</keyword>